<name>X1LK02_9ZZZZ</name>
<evidence type="ECO:0000259" key="2">
    <source>
        <dbReference type="Pfam" id="PF22124"/>
    </source>
</evidence>
<sequence>MQVGKYGQLQEWLFDVDELEPKHRHISHKYGLFPGDSISPKRTPKLAEACRVSLKRRGDGGMGWGVAWKAACWARLRDGDRSEKLVRRVLATNTNPNLFCELEPFQIDGNFASTAAIAEMLLQSHAGEIHLLPALPNAWPTGDVKGLRARGAFEVDMSWKEGKLTKAKIYSHKGKSAKIRLKDK</sequence>
<proteinExistence type="predicted"/>
<dbReference type="InterPro" id="IPR008928">
    <property type="entry name" value="6-hairpin_glycosidase_sf"/>
</dbReference>
<organism evidence="3">
    <name type="scientific">marine sediment metagenome</name>
    <dbReference type="NCBI Taxonomy" id="412755"/>
    <lineage>
        <taxon>unclassified sequences</taxon>
        <taxon>metagenomes</taxon>
        <taxon>ecological metagenomes</taxon>
    </lineage>
</organism>
<reference evidence="3" key="1">
    <citation type="journal article" date="2014" name="Front. Microbiol.">
        <title>High frequency of phylogenetically diverse reductive dehalogenase-homologous genes in deep subseafloor sedimentary metagenomes.</title>
        <authorList>
            <person name="Kawai M."/>
            <person name="Futagami T."/>
            <person name="Toyoda A."/>
            <person name="Takaki Y."/>
            <person name="Nishi S."/>
            <person name="Hori S."/>
            <person name="Arai W."/>
            <person name="Tsubouchi T."/>
            <person name="Morono Y."/>
            <person name="Uchiyama I."/>
            <person name="Ito T."/>
            <person name="Fujiyama A."/>
            <person name="Inagaki F."/>
            <person name="Takami H."/>
        </authorList>
    </citation>
    <scope>NUCLEOTIDE SEQUENCE</scope>
    <source>
        <strain evidence="3">Expedition CK06-06</strain>
    </source>
</reference>
<dbReference type="Pfam" id="PF22124">
    <property type="entry name" value="Glyco_hydro_95_cat"/>
    <property type="match status" value="1"/>
</dbReference>
<dbReference type="GO" id="GO:0005975">
    <property type="term" value="P:carbohydrate metabolic process"/>
    <property type="evidence" value="ECO:0007669"/>
    <property type="project" value="InterPro"/>
</dbReference>
<dbReference type="AlphaFoldDB" id="X1LK02"/>
<dbReference type="Pfam" id="PF21307">
    <property type="entry name" value="Glyco_hydro_95_C"/>
    <property type="match status" value="1"/>
</dbReference>
<dbReference type="Gene3D" id="1.50.10.10">
    <property type="match status" value="1"/>
</dbReference>
<dbReference type="InterPro" id="IPR054363">
    <property type="entry name" value="GH95_cat"/>
</dbReference>
<feature type="non-terminal residue" evidence="3">
    <location>
        <position position="184"/>
    </location>
</feature>
<evidence type="ECO:0000313" key="3">
    <source>
        <dbReference type="EMBL" id="GAI06166.1"/>
    </source>
</evidence>
<feature type="domain" description="Glycosyl hydrolase family 95 catalytic" evidence="2">
    <location>
        <begin position="1"/>
        <end position="121"/>
    </location>
</feature>
<evidence type="ECO:0000259" key="1">
    <source>
        <dbReference type="Pfam" id="PF21307"/>
    </source>
</evidence>
<accession>X1LK02</accession>
<gene>
    <name evidence="3" type="ORF">S06H3_12201</name>
</gene>
<feature type="domain" description="Alpha fucosidase A-like C-terminal" evidence="1">
    <location>
        <begin position="123"/>
        <end position="183"/>
    </location>
</feature>
<protein>
    <recommendedName>
        <fullName evidence="4">Glycosyl hydrolase family 95 N-terminal domain-containing protein</fullName>
    </recommendedName>
</protein>
<evidence type="ECO:0008006" key="4">
    <source>
        <dbReference type="Google" id="ProtNLM"/>
    </source>
</evidence>
<dbReference type="EMBL" id="BARV01005981">
    <property type="protein sequence ID" value="GAI06166.1"/>
    <property type="molecule type" value="Genomic_DNA"/>
</dbReference>
<comment type="caution">
    <text evidence="3">The sequence shown here is derived from an EMBL/GenBank/DDBJ whole genome shotgun (WGS) entry which is preliminary data.</text>
</comment>
<dbReference type="PANTHER" id="PTHR31084">
    <property type="entry name" value="ALPHA-L-FUCOSIDASE 2"/>
    <property type="match status" value="1"/>
</dbReference>
<dbReference type="InterPro" id="IPR012341">
    <property type="entry name" value="6hp_glycosidase-like_sf"/>
</dbReference>
<dbReference type="SUPFAM" id="SSF48208">
    <property type="entry name" value="Six-hairpin glycosidases"/>
    <property type="match status" value="1"/>
</dbReference>
<dbReference type="GO" id="GO:0004560">
    <property type="term" value="F:alpha-L-fucosidase activity"/>
    <property type="evidence" value="ECO:0007669"/>
    <property type="project" value="TreeGrafter"/>
</dbReference>
<dbReference type="InterPro" id="IPR049053">
    <property type="entry name" value="AFCA-like_C"/>
</dbReference>
<dbReference type="PANTHER" id="PTHR31084:SF0">
    <property type="entry name" value="ALPHA-L-FUCOSIDASE 2"/>
    <property type="match status" value="1"/>
</dbReference>